<keyword evidence="3" id="KW-1185">Reference proteome</keyword>
<dbReference type="Proteomes" id="UP000441772">
    <property type="component" value="Unassembled WGS sequence"/>
</dbReference>
<protein>
    <submittedName>
        <fullName evidence="2">Uncharacterized protein</fullName>
    </submittedName>
</protein>
<dbReference type="EMBL" id="WBVT01000048">
    <property type="protein sequence ID" value="KAB7789509.1"/>
    <property type="molecule type" value="Genomic_DNA"/>
</dbReference>
<comment type="caution">
    <text evidence="2">The sequence shown here is derived from an EMBL/GenBank/DDBJ whole genome shotgun (WGS) entry which is preliminary data.</text>
</comment>
<feature type="signal peptide" evidence="1">
    <location>
        <begin position="1"/>
        <end position="32"/>
    </location>
</feature>
<evidence type="ECO:0000313" key="2">
    <source>
        <dbReference type="EMBL" id="KAB7789509.1"/>
    </source>
</evidence>
<gene>
    <name evidence="2" type="ORF">F7D09_1978</name>
</gene>
<evidence type="ECO:0000313" key="3">
    <source>
        <dbReference type="Proteomes" id="UP000441772"/>
    </source>
</evidence>
<sequence>MRLGLRKLSVAVAVAAALGMAVPMVATTTANAVDTPASAADTQEQTTWNWVNDFTSFGAAAGDNATWHAQWRGGSGVWTDFEVNNGKAEASDDAYRYWYVNGAGATKDGPVGFETVGAVKRGVISVGSNGVDGAVTWKAPKAGTVWVSLGDGEPYRAAAGGSITFGLQLVKSNKTDFYTLKMSTLTDTTPVAGWNSPIPVTVEKGDYLRLLSETSNGIADGRVYASPTVTYDAPDSYSFVDELSQTFLEEVASRTPNNTWSVEQQTGDDSWEKVTQRGTAGSQTAPNAAYYYNTWYGSGINVRVASLTASNRNALTGILNDDVATTGKGAALVWTAPKAGKVTIGVRNDEPYRQSASHTGPVVLTLQKGDDSALCTATLAGGSTARSDEFANCLQSSKGVIDVQAGDKVRIIANADGANHGDVIISPIVSYLTEDTNAGTYSAKVANVTDYRGDKVSGSTGTTAASFTAPAAPAGYTFAGWYADSELTTPLDSAKKSGVAYAKFVKTEDVIKFQGGSLRVGKYTTSDGTDDYSKTDLRFGYHVDVPDGATFDKATSGWRYGTASVDLSALNYRTKVAATKEENGKLAVNLIFTGITSANYARNLYVAAFMGYTTADGTPVVASETEVRSSSVQSVATAIQSSSSASAEEKAYAAGILQQISSESAN</sequence>
<evidence type="ECO:0000256" key="1">
    <source>
        <dbReference type="SAM" id="SignalP"/>
    </source>
</evidence>
<reference evidence="2 3" key="1">
    <citation type="submission" date="2019-09" db="EMBL/GenBank/DDBJ databases">
        <title>Characterization of the phylogenetic diversity of two novel species belonging to the genus Bifidobacterium: Bifidobacterium cebidarum sp. nov. and Bifidobacterium leontopitheci sp. nov.</title>
        <authorList>
            <person name="Lugli G.A."/>
            <person name="Duranti S."/>
            <person name="Milani C."/>
            <person name="Turroni F."/>
            <person name="Ventura M."/>
        </authorList>
    </citation>
    <scope>NUCLEOTIDE SEQUENCE [LARGE SCALE GENOMIC DNA]</scope>
    <source>
        <strain evidence="2 3">LMG 31471</strain>
    </source>
</reference>
<keyword evidence="1" id="KW-0732">Signal</keyword>
<organism evidence="2 3">
    <name type="scientific">Bifidobacterium leontopitheci</name>
    <dbReference type="NCBI Taxonomy" id="2650774"/>
    <lineage>
        <taxon>Bacteria</taxon>
        <taxon>Bacillati</taxon>
        <taxon>Actinomycetota</taxon>
        <taxon>Actinomycetes</taxon>
        <taxon>Bifidobacteriales</taxon>
        <taxon>Bifidobacteriaceae</taxon>
        <taxon>Bifidobacterium</taxon>
    </lineage>
</organism>
<name>A0A6I1GJD0_9BIFI</name>
<accession>A0A6I1GJD0</accession>
<dbReference type="AlphaFoldDB" id="A0A6I1GJD0"/>
<dbReference type="RefSeq" id="WP_152235383.1">
    <property type="nucleotide sequence ID" value="NZ_JBHSKZ010000063.1"/>
</dbReference>
<feature type="chain" id="PRO_5039409346" evidence="1">
    <location>
        <begin position="33"/>
        <end position="666"/>
    </location>
</feature>
<proteinExistence type="predicted"/>